<dbReference type="EMBL" id="JAIWYP010000016">
    <property type="protein sequence ID" value="KAH3694977.1"/>
    <property type="molecule type" value="Genomic_DNA"/>
</dbReference>
<evidence type="ECO:0000313" key="1">
    <source>
        <dbReference type="EMBL" id="KAH3694977.1"/>
    </source>
</evidence>
<dbReference type="AlphaFoldDB" id="A0A9D3Y851"/>
<evidence type="ECO:0000313" key="2">
    <source>
        <dbReference type="Proteomes" id="UP000828390"/>
    </source>
</evidence>
<name>A0A9D3Y851_DREPO</name>
<dbReference type="Proteomes" id="UP000828390">
    <property type="component" value="Unassembled WGS sequence"/>
</dbReference>
<reference evidence="1" key="2">
    <citation type="submission" date="2020-11" db="EMBL/GenBank/DDBJ databases">
        <authorList>
            <person name="McCartney M.A."/>
            <person name="Auch B."/>
            <person name="Kono T."/>
            <person name="Mallez S."/>
            <person name="Becker A."/>
            <person name="Gohl D.M."/>
            <person name="Silverstein K.A.T."/>
            <person name="Koren S."/>
            <person name="Bechman K.B."/>
            <person name="Herman A."/>
            <person name="Abrahante J.E."/>
            <person name="Garbe J."/>
        </authorList>
    </citation>
    <scope>NUCLEOTIDE SEQUENCE</scope>
    <source>
        <strain evidence="1">Duluth1</strain>
        <tissue evidence="1">Whole animal</tissue>
    </source>
</reference>
<gene>
    <name evidence="1" type="ORF">DPMN_082424</name>
</gene>
<reference evidence="1" key="1">
    <citation type="journal article" date="2019" name="bioRxiv">
        <title>The Genome of the Zebra Mussel, Dreissena polymorpha: A Resource for Invasive Species Research.</title>
        <authorList>
            <person name="McCartney M.A."/>
            <person name="Auch B."/>
            <person name="Kono T."/>
            <person name="Mallez S."/>
            <person name="Zhang Y."/>
            <person name="Obille A."/>
            <person name="Becker A."/>
            <person name="Abrahante J.E."/>
            <person name="Garbe J."/>
            <person name="Badalamenti J.P."/>
            <person name="Herman A."/>
            <person name="Mangelson H."/>
            <person name="Liachko I."/>
            <person name="Sullivan S."/>
            <person name="Sone E.D."/>
            <person name="Koren S."/>
            <person name="Silverstein K.A.T."/>
            <person name="Beckman K.B."/>
            <person name="Gohl D.M."/>
        </authorList>
    </citation>
    <scope>NUCLEOTIDE SEQUENCE</scope>
    <source>
        <strain evidence="1">Duluth1</strain>
        <tissue evidence="1">Whole animal</tissue>
    </source>
</reference>
<accession>A0A9D3Y851</accession>
<keyword evidence="2" id="KW-1185">Reference proteome</keyword>
<organism evidence="1 2">
    <name type="scientific">Dreissena polymorpha</name>
    <name type="common">Zebra mussel</name>
    <name type="synonym">Mytilus polymorpha</name>
    <dbReference type="NCBI Taxonomy" id="45954"/>
    <lineage>
        <taxon>Eukaryota</taxon>
        <taxon>Metazoa</taxon>
        <taxon>Spiralia</taxon>
        <taxon>Lophotrochozoa</taxon>
        <taxon>Mollusca</taxon>
        <taxon>Bivalvia</taxon>
        <taxon>Autobranchia</taxon>
        <taxon>Heteroconchia</taxon>
        <taxon>Euheterodonta</taxon>
        <taxon>Imparidentia</taxon>
        <taxon>Neoheterodontei</taxon>
        <taxon>Myida</taxon>
        <taxon>Dreissenoidea</taxon>
        <taxon>Dreissenidae</taxon>
        <taxon>Dreissena</taxon>
    </lineage>
</organism>
<proteinExistence type="predicted"/>
<protein>
    <submittedName>
        <fullName evidence="1">Uncharacterized protein</fullName>
    </submittedName>
</protein>
<comment type="caution">
    <text evidence="1">The sequence shown here is derived from an EMBL/GenBank/DDBJ whole genome shotgun (WGS) entry which is preliminary data.</text>
</comment>
<sequence length="52" mass="6035">MNRRCIGISSHCRPIKTEAEEELERGIAIVSVTTQLAGRYLHVRRVQDHYLQ</sequence>